<evidence type="ECO:0000313" key="2">
    <source>
        <dbReference type="EMBL" id="AWM14229.1"/>
    </source>
</evidence>
<gene>
    <name evidence="2" type="ORF">DI487_10445</name>
</gene>
<feature type="signal peptide" evidence="1">
    <location>
        <begin position="1"/>
        <end position="21"/>
    </location>
</feature>
<proteinExistence type="predicted"/>
<dbReference type="RefSeq" id="WP_109569589.1">
    <property type="nucleotide sequence ID" value="NZ_CP029463.1"/>
</dbReference>
<evidence type="ECO:0008006" key="4">
    <source>
        <dbReference type="Google" id="ProtNLM"/>
    </source>
</evidence>
<keyword evidence="3" id="KW-1185">Reference proteome</keyword>
<dbReference type="OrthoDB" id="1444189at2"/>
<sequence>MKKLLALISASVLLLTSCSSDDNKSSNSTGTLLSQIIETFDDGSVETLSFVYNGNKIVRYSWDSSLQDETIFTYTGNLITKEEYFFDDGAGDSYSEVMNYEYNSNGKLIKSIRNSDGVMYMLMILHIILMEQYHLPQRIILFLRQTE</sequence>
<name>A0A2U8QVY0_9FLAO</name>
<dbReference type="Proteomes" id="UP000245429">
    <property type="component" value="Chromosome"/>
</dbReference>
<evidence type="ECO:0000256" key="1">
    <source>
        <dbReference type="SAM" id="SignalP"/>
    </source>
</evidence>
<dbReference type="AlphaFoldDB" id="A0A2U8QVY0"/>
<dbReference type="EMBL" id="CP029463">
    <property type="protein sequence ID" value="AWM14229.1"/>
    <property type="molecule type" value="Genomic_DNA"/>
</dbReference>
<dbReference type="KEGG" id="fse:DI487_10445"/>
<reference evidence="2 3" key="1">
    <citation type="submission" date="2018-05" db="EMBL/GenBank/DDBJ databases">
        <title>Flavobacterium sp. MEBiC07310.</title>
        <authorList>
            <person name="Baek K."/>
        </authorList>
    </citation>
    <scope>NUCLEOTIDE SEQUENCE [LARGE SCALE GENOMIC DNA]</scope>
    <source>
        <strain evidence="2 3">MEBiC07310</strain>
    </source>
</reference>
<dbReference type="PROSITE" id="PS51257">
    <property type="entry name" value="PROKAR_LIPOPROTEIN"/>
    <property type="match status" value="1"/>
</dbReference>
<organism evidence="2 3">
    <name type="scientific">Flavobacterium sediminis</name>
    <dbReference type="NCBI Taxonomy" id="2201181"/>
    <lineage>
        <taxon>Bacteria</taxon>
        <taxon>Pseudomonadati</taxon>
        <taxon>Bacteroidota</taxon>
        <taxon>Flavobacteriia</taxon>
        <taxon>Flavobacteriales</taxon>
        <taxon>Flavobacteriaceae</taxon>
        <taxon>Flavobacterium</taxon>
    </lineage>
</organism>
<feature type="chain" id="PRO_5015938615" description="DUF4595 domain-containing protein" evidence="1">
    <location>
        <begin position="22"/>
        <end position="147"/>
    </location>
</feature>
<accession>A0A2U8QVY0</accession>
<keyword evidence="1" id="KW-0732">Signal</keyword>
<protein>
    <recommendedName>
        <fullName evidence="4">DUF4595 domain-containing protein</fullName>
    </recommendedName>
</protein>
<evidence type="ECO:0000313" key="3">
    <source>
        <dbReference type="Proteomes" id="UP000245429"/>
    </source>
</evidence>